<comment type="similarity">
    <text evidence="1 7">Belongs to the class-II aminoacyl-tRNA synthetase family. Type 1 subfamily.</text>
</comment>
<dbReference type="Pfam" id="PF02938">
    <property type="entry name" value="GAD"/>
    <property type="match status" value="1"/>
</dbReference>
<feature type="region of interest" description="Aspartate" evidence="7">
    <location>
        <begin position="210"/>
        <end position="213"/>
    </location>
</feature>
<organism evidence="9 10">
    <name type="scientific">Longimicrobium terrae</name>
    <dbReference type="NCBI Taxonomy" id="1639882"/>
    <lineage>
        <taxon>Bacteria</taxon>
        <taxon>Pseudomonadati</taxon>
        <taxon>Gemmatimonadota</taxon>
        <taxon>Longimicrobiia</taxon>
        <taxon>Longimicrobiales</taxon>
        <taxon>Longimicrobiaceae</taxon>
        <taxon>Longimicrobium</taxon>
    </lineage>
</organism>
<dbReference type="InterPro" id="IPR004364">
    <property type="entry name" value="Aa-tRNA-synt_II"/>
</dbReference>
<dbReference type="GO" id="GO:0050560">
    <property type="term" value="F:aspartate-tRNA(Asn) ligase activity"/>
    <property type="evidence" value="ECO:0007669"/>
    <property type="project" value="UniProtKB-EC"/>
</dbReference>
<keyword evidence="6 7" id="KW-0030">Aminoacyl-tRNA synthetase</keyword>
<feature type="binding site" evidence="7">
    <location>
        <position position="523"/>
    </location>
    <ligand>
        <name>L-aspartate</name>
        <dbReference type="ChEBI" id="CHEBI:29991"/>
    </ligand>
</feature>
<feature type="domain" description="Aminoacyl-transfer RNA synthetases class-II family profile" evidence="8">
    <location>
        <begin position="155"/>
        <end position="589"/>
    </location>
</feature>
<evidence type="ECO:0000256" key="4">
    <source>
        <dbReference type="ARBA" id="ARBA00022840"/>
    </source>
</evidence>
<sequence length="622" mass="68787">MTDPFTTAYRTRAAGSLRAADAGVHTTVAGWVHRRRDLGAIVFVDLRDREGIVQVSFDPDWTPADVLAEARRLGPEDVVQVEGVVFPRVQGQHNAALATGDVEVRGARLTVLTRSEPLPIQVDYAADEELPAEDLRLRYRYLDLRRPALQNSLIIRHRAAQATRAYLSGQGFLEVETPLLTKPTPEGARDFLVPSRVHPGEFYALPQSPQIYKQLLMVSGYDRYFQIARCLRDEDLRADRQPEFTQIDAEMAFVDEEDVFRTGEQLMAAVFREILGVELPTPFPRMTYHEAMARYGSDKPDLRNPLFVVDVTEVLSGADFRIFQAAAESGQSIRGIRVPGGARLSRKELDELQEVAKRGGAAGALWVKRGDEGLSGQFAKGLDEARASDFYQAAELEAGDLFVAVVGWFRGESEASGPEVDGALDELRRHLGRKLNLVDTAAHAWLWVTEFPVFDWDAENDRLVYAHNPFSMPKGEAVQAILDATRDGMPSREAARKLYAMGLRSRAYDAVYNGNELASGSVRIHIPAVQQAVFSALGMSEEEVQGKFGFLLEAYRFGAPPHAGFAFGFDRLVMLLAGASSLRDVVAFPKTTSARALFENAPTAIGDDQLREVHVQVRPTAG</sequence>
<name>A0A841H6E0_9BACT</name>
<dbReference type="NCBIfam" id="NF001750">
    <property type="entry name" value="PRK00476.1"/>
    <property type="match status" value="1"/>
</dbReference>
<dbReference type="Proteomes" id="UP000582837">
    <property type="component" value="Unassembled WGS sequence"/>
</dbReference>
<evidence type="ECO:0000256" key="6">
    <source>
        <dbReference type="ARBA" id="ARBA00023146"/>
    </source>
</evidence>
<dbReference type="InterPro" id="IPR004115">
    <property type="entry name" value="GAD-like_sf"/>
</dbReference>
<evidence type="ECO:0000256" key="2">
    <source>
        <dbReference type="ARBA" id="ARBA00022598"/>
    </source>
</evidence>
<gene>
    <name evidence="7" type="primary">aspS</name>
    <name evidence="9" type="ORF">HNQ61_005093</name>
</gene>
<dbReference type="InterPro" id="IPR045864">
    <property type="entry name" value="aa-tRNA-synth_II/BPL/LPL"/>
</dbReference>
<keyword evidence="3 7" id="KW-0547">Nucleotide-binding</keyword>
<evidence type="ECO:0000256" key="3">
    <source>
        <dbReference type="ARBA" id="ARBA00022741"/>
    </source>
</evidence>
<feature type="site" description="Important for tRNA non-discrimination" evidence="7">
    <location>
        <position position="91"/>
    </location>
</feature>
<evidence type="ECO:0000256" key="7">
    <source>
        <dbReference type="HAMAP-Rule" id="MF_00044"/>
    </source>
</evidence>
<evidence type="ECO:0000256" key="1">
    <source>
        <dbReference type="ARBA" id="ARBA00006303"/>
    </source>
</evidence>
<keyword evidence="4 7" id="KW-0067">ATP-binding</keyword>
<dbReference type="InterPro" id="IPR002312">
    <property type="entry name" value="Asp/Asn-tRNA-synth_IIb"/>
</dbReference>
<protein>
    <recommendedName>
        <fullName evidence="7">Aspartate--tRNA(Asp/Asn) ligase</fullName>
        <ecNumber evidence="7">6.1.1.23</ecNumber>
    </recommendedName>
    <alternativeName>
        <fullName evidence="7">Aspartyl-tRNA synthetase</fullName>
        <shortName evidence="7">AspRS</shortName>
    </alternativeName>
    <alternativeName>
        <fullName evidence="7">Non-discriminating aspartyl-tRNA synthetase</fullName>
        <shortName evidence="7">ND-AspRS</shortName>
    </alternativeName>
</protein>
<dbReference type="HAMAP" id="MF_00044">
    <property type="entry name" value="Asp_tRNA_synth_type1"/>
    <property type="match status" value="1"/>
</dbReference>
<comment type="subcellular location">
    <subcellularLocation>
        <location evidence="7">Cytoplasm</location>
    </subcellularLocation>
</comment>
<dbReference type="GO" id="GO:0005524">
    <property type="term" value="F:ATP binding"/>
    <property type="evidence" value="ECO:0007669"/>
    <property type="project" value="UniProtKB-UniRule"/>
</dbReference>
<evidence type="ECO:0000259" key="8">
    <source>
        <dbReference type="PROSITE" id="PS50862"/>
    </source>
</evidence>
<keyword evidence="10" id="KW-1185">Reference proteome</keyword>
<comment type="caution">
    <text evidence="9">The sequence shown here is derived from an EMBL/GenBank/DDBJ whole genome shotgun (WGS) entry which is preliminary data.</text>
</comment>
<dbReference type="Pfam" id="PF00152">
    <property type="entry name" value="tRNA-synt_2"/>
    <property type="match status" value="1"/>
</dbReference>
<dbReference type="InterPro" id="IPR004365">
    <property type="entry name" value="NA-bd_OB_tRNA"/>
</dbReference>
<dbReference type="PANTHER" id="PTHR22594:SF5">
    <property type="entry name" value="ASPARTATE--TRNA LIGASE, MITOCHONDRIAL"/>
    <property type="match status" value="1"/>
</dbReference>
<feature type="binding site" evidence="7">
    <location>
        <begin position="232"/>
        <end position="234"/>
    </location>
    <ligand>
        <name>ATP</name>
        <dbReference type="ChEBI" id="CHEBI:30616"/>
    </ligand>
</feature>
<feature type="binding site" evidence="7">
    <location>
        <position position="467"/>
    </location>
    <ligand>
        <name>L-aspartate</name>
        <dbReference type="ChEBI" id="CHEBI:29991"/>
    </ligand>
</feature>
<dbReference type="SUPFAM" id="SSF55261">
    <property type="entry name" value="GAD domain-like"/>
    <property type="match status" value="1"/>
</dbReference>
<reference evidence="9 10" key="1">
    <citation type="submission" date="2020-08" db="EMBL/GenBank/DDBJ databases">
        <title>Genomic Encyclopedia of Type Strains, Phase IV (KMG-IV): sequencing the most valuable type-strain genomes for metagenomic binning, comparative biology and taxonomic classification.</title>
        <authorList>
            <person name="Goeker M."/>
        </authorList>
    </citation>
    <scope>NUCLEOTIDE SEQUENCE [LARGE SCALE GENOMIC DNA]</scope>
    <source>
        <strain evidence="9 10">DSM 29007</strain>
    </source>
</reference>
<accession>A0A841H6E0</accession>
<dbReference type="InterPro" id="IPR012340">
    <property type="entry name" value="NA-bd_OB-fold"/>
</dbReference>
<dbReference type="Gene3D" id="3.30.930.10">
    <property type="entry name" value="Bira Bifunctional Protein, Domain 2"/>
    <property type="match status" value="1"/>
</dbReference>
<dbReference type="GO" id="GO:0006422">
    <property type="term" value="P:aspartyl-tRNA aminoacylation"/>
    <property type="evidence" value="ECO:0007669"/>
    <property type="project" value="UniProtKB-UniRule"/>
</dbReference>
<dbReference type="EMBL" id="JACHIA010000024">
    <property type="protein sequence ID" value="MBB6073426.1"/>
    <property type="molecule type" value="Genomic_DNA"/>
</dbReference>
<feature type="binding site" evidence="7">
    <location>
        <begin position="568"/>
        <end position="571"/>
    </location>
    <ligand>
        <name>ATP</name>
        <dbReference type="ChEBI" id="CHEBI:30616"/>
    </ligand>
</feature>
<comment type="function">
    <text evidence="7">Aspartyl-tRNA synthetase with relaxed tRNA specificity since it is able to aspartylate not only its cognate tRNA(Asp) but also tRNA(Asn). Reaction proceeds in two steps: L-aspartate is first activated by ATP to form Asp-AMP and then transferred to the acceptor end of tRNA(Asp/Asn).</text>
</comment>
<dbReference type="InterPro" id="IPR047089">
    <property type="entry name" value="Asp-tRNA-ligase_1_N"/>
</dbReference>
<dbReference type="InterPro" id="IPR006195">
    <property type="entry name" value="aa-tRNA-synth_II"/>
</dbReference>
<keyword evidence="5 7" id="KW-0648">Protein biosynthesis</keyword>
<comment type="catalytic activity">
    <reaction evidence="7">
        <text>tRNA(Asx) + L-aspartate + ATP = L-aspartyl-tRNA(Asx) + AMP + diphosphate</text>
        <dbReference type="Rhea" id="RHEA:18349"/>
        <dbReference type="Rhea" id="RHEA-COMP:9710"/>
        <dbReference type="Rhea" id="RHEA-COMP:9711"/>
        <dbReference type="ChEBI" id="CHEBI:29991"/>
        <dbReference type="ChEBI" id="CHEBI:30616"/>
        <dbReference type="ChEBI" id="CHEBI:33019"/>
        <dbReference type="ChEBI" id="CHEBI:78442"/>
        <dbReference type="ChEBI" id="CHEBI:78516"/>
        <dbReference type="ChEBI" id="CHEBI:456215"/>
        <dbReference type="EC" id="6.1.1.23"/>
    </reaction>
</comment>
<proteinExistence type="inferred from homology"/>
<dbReference type="Pfam" id="PF01336">
    <property type="entry name" value="tRNA_anti-codon"/>
    <property type="match status" value="1"/>
</dbReference>
<feature type="binding site" evidence="7">
    <location>
        <position position="241"/>
    </location>
    <ligand>
        <name>ATP</name>
        <dbReference type="ChEBI" id="CHEBI:30616"/>
    </ligand>
</feature>
<keyword evidence="2 7" id="KW-0436">Ligase</keyword>
<evidence type="ECO:0000313" key="10">
    <source>
        <dbReference type="Proteomes" id="UP000582837"/>
    </source>
</evidence>
<evidence type="ECO:0000313" key="9">
    <source>
        <dbReference type="EMBL" id="MBB6073426.1"/>
    </source>
</evidence>
<feature type="binding site" evidence="7">
    <location>
        <position position="186"/>
    </location>
    <ligand>
        <name>L-aspartate</name>
        <dbReference type="ChEBI" id="CHEBI:29991"/>
    </ligand>
</feature>
<keyword evidence="7" id="KW-0963">Cytoplasm</keyword>
<dbReference type="GO" id="GO:0004815">
    <property type="term" value="F:aspartate-tRNA ligase activity"/>
    <property type="evidence" value="ECO:0007669"/>
    <property type="project" value="UniProtKB-UniRule"/>
</dbReference>
<dbReference type="Gene3D" id="3.30.1360.30">
    <property type="entry name" value="GAD-like domain"/>
    <property type="match status" value="1"/>
</dbReference>
<dbReference type="SUPFAM" id="SSF55681">
    <property type="entry name" value="Class II aaRS and biotin synthetases"/>
    <property type="match status" value="1"/>
</dbReference>
<dbReference type="GO" id="GO:0005737">
    <property type="term" value="C:cytoplasm"/>
    <property type="evidence" value="ECO:0007669"/>
    <property type="project" value="UniProtKB-SubCell"/>
</dbReference>
<dbReference type="GO" id="GO:0003676">
    <property type="term" value="F:nucleic acid binding"/>
    <property type="evidence" value="ECO:0007669"/>
    <property type="project" value="InterPro"/>
</dbReference>
<dbReference type="SUPFAM" id="SSF50249">
    <property type="entry name" value="Nucleic acid-binding proteins"/>
    <property type="match status" value="1"/>
</dbReference>
<dbReference type="PANTHER" id="PTHR22594">
    <property type="entry name" value="ASPARTYL/LYSYL-TRNA SYNTHETASE"/>
    <property type="match status" value="1"/>
</dbReference>
<comment type="subunit">
    <text evidence="7">Homodimer.</text>
</comment>
<dbReference type="CDD" id="cd04317">
    <property type="entry name" value="EcAspRS_like_N"/>
    <property type="match status" value="1"/>
</dbReference>
<dbReference type="Gene3D" id="2.40.50.140">
    <property type="entry name" value="Nucleic acid-binding proteins"/>
    <property type="match status" value="1"/>
</dbReference>
<dbReference type="PRINTS" id="PR01042">
    <property type="entry name" value="TRNASYNTHASP"/>
</dbReference>
<feature type="binding site" evidence="7">
    <location>
        <position position="232"/>
    </location>
    <ligand>
        <name>L-aspartate</name>
        <dbReference type="ChEBI" id="CHEBI:29991"/>
    </ligand>
</feature>
<dbReference type="InterPro" id="IPR029351">
    <property type="entry name" value="GAD_dom"/>
</dbReference>
<dbReference type="InterPro" id="IPR004524">
    <property type="entry name" value="Asp-tRNA-ligase_1"/>
</dbReference>
<evidence type="ECO:0000256" key="5">
    <source>
        <dbReference type="ARBA" id="ARBA00022917"/>
    </source>
</evidence>
<dbReference type="AlphaFoldDB" id="A0A841H6E0"/>
<dbReference type="PROSITE" id="PS50862">
    <property type="entry name" value="AA_TRNA_LIGASE_II"/>
    <property type="match status" value="1"/>
</dbReference>
<dbReference type="NCBIfam" id="TIGR00459">
    <property type="entry name" value="aspS_bact"/>
    <property type="match status" value="1"/>
</dbReference>
<dbReference type="RefSeq" id="WP_170039120.1">
    <property type="nucleotide sequence ID" value="NZ_JABDTL010000002.1"/>
</dbReference>
<dbReference type="CDD" id="cd00777">
    <property type="entry name" value="AspRS_core"/>
    <property type="match status" value="1"/>
</dbReference>
<feature type="binding site" evidence="7">
    <location>
        <position position="516"/>
    </location>
    <ligand>
        <name>ATP</name>
        <dbReference type="ChEBI" id="CHEBI:30616"/>
    </ligand>
</feature>
<dbReference type="InterPro" id="IPR047090">
    <property type="entry name" value="AspRS_core"/>
</dbReference>
<comment type="caution">
    <text evidence="7">Lacks conserved residue(s) required for the propagation of feature annotation.</text>
</comment>
<dbReference type="EC" id="6.1.1.23" evidence="7"/>